<dbReference type="AlphaFoldDB" id="R0M4R8"/>
<dbReference type="Pfam" id="PF00046">
    <property type="entry name" value="Homeodomain"/>
    <property type="match status" value="1"/>
</dbReference>
<feature type="DNA-binding region" description="Homeobox" evidence="4">
    <location>
        <begin position="77"/>
        <end position="136"/>
    </location>
</feature>
<dbReference type="InterPro" id="IPR052631">
    <property type="entry name" value="Paired_homeobox_Bicoid"/>
</dbReference>
<evidence type="ECO:0000259" key="7">
    <source>
        <dbReference type="PROSITE" id="PS50071"/>
    </source>
</evidence>
<dbReference type="Gene3D" id="1.10.10.60">
    <property type="entry name" value="Homeodomain-like"/>
    <property type="match status" value="1"/>
</dbReference>
<dbReference type="PANTHER" id="PTHR46255">
    <property type="entry name" value="SHORT STATURE HOMEOBOX"/>
    <property type="match status" value="1"/>
</dbReference>
<evidence type="ECO:0000256" key="3">
    <source>
        <dbReference type="ARBA" id="ARBA00023242"/>
    </source>
</evidence>
<reference evidence="8 9" key="1">
    <citation type="journal article" date="2013" name="BMC Genomics">
        <title>Comparative genomics of parasitic silkworm microsporidia reveal an association between genome expansion and host adaptation.</title>
        <authorList>
            <person name="Pan G."/>
            <person name="Xu J."/>
            <person name="Li T."/>
            <person name="Xia Q."/>
            <person name="Liu S.L."/>
            <person name="Zhang G."/>
            <person name="Li S."/>
            <person name="Li C."/>
            <person name="Liu H."/>
            <person name="Yang L."/>
            <person name="Liu T."/>
            <person name="Zhang X."/>
            <person name="Wu Z."/>
            <person name="Fan W."/>
            <person name="Dang X."/>
            <person name="Xiang H."/>
            <person name="Tao M."/>
            <person name="Li Y."/>
            <person name="Hu J."/>
            <person name="Li Z."/>
            <person name="Lin L."/>
            <person name="Luo J."/>
            <person name="Geng L."/>
            <person name="Wang L."/>
            <person name="Long M."/>
            <person name="Wan Y."/>
            <person name="He N."/>
            <person name="Zhang Z."/>
            <person name="Lu C."/>
            <person name="Keeling P.J."/>
            <person name="Wang J."/>
            <person name="Xiang Z."/>
            <person name="Zhou Z."/>
        </authorList>
    </citation>
    <scope>NUCLEOTIDE SEQUENCE [LARGE SCALE GENOMIC DNA]</scope>
    <source>
        <strain evidence="9">CQ1 / CVCC 102059</strain>
    </source>
</reference>
<gene>
    <name evidence="8" type="primary">HD3</name>
    <name evidence="8" type="ORF">NBO_278g0001</name>
</gene>
<feature type="domain" description="Homeobox" evidence="7">
    <location>
        <begin position="75"/>
        <end position="135"/>
    </location>
</feature>
<dbReference type="Proteomes" id="UP000016927">
    <property type="component" value="Unassembled WGS sequence"/>
</dbReference>
<dbReference type="EMBL" id="KB909186">
    <property type="protein sequence ID" value="EOB12984.1"/>
    <property type="molecule type" value="Genomic_DNA"/>
</dbReference>
<proteinExistence type="predicted"/>
<dbReference type="OrthoDB" id="6159439at2759"/>
<dbReference type="VEuPathDB" id="MicrosporidiaDB:NBO_278g0001"/>
<evidence type="ECO:0000256" key="5">
    <source>
        <dbReference type="RuleBase" id="RU000682"/>
    </source>
</evidence>
<evidence type="ECO:0000256" key="2">
    <source>
        <dbReference type="ARBA" id="ARBA00023155"/>
    </source>
</evidence>
<dbReference type="HOGENOM" id="CLU_130528_0_0_1"/>
<dbReference type="InterPro" id="IPR017970">
    <property type="entry name" value="Homeobox_CS"/>
</dbReference>
<keyword evidence="3 4" id="KW-0539">Nucleus</keyword>
<dbReference type="SMART" id="SM00389">
    <property type="entry name" value="HOX"/>
    <property type="match status" value="1"/>
</dbReference>
<dbReference type="SUPFAM" id="SSF46689">
    <property type="entry name" value="Homeodomain-like"/>
    <property type="match status" value="1"/>
</dbReference>
<sequence length="176" mass="20905">MSHKRNCRGYSPINNMNSQEFIFQKERKEINNHETNSDSDQIDLEEHNENFLNKCLDTNNDDGISEKSSSSDKNKKGRRSRTVMTTYQSKLLHEFFEKNAFPSTEMREELSASLGMKPRTIQIWFQNQRQKTKSKKESVVMWEFRHRNGEYRSLNILANVAITMLIERKKELDKKH</sequence>
<comment type="subcellular location">
    <subcellularLocation>
        <location evidence="4 5">Nucleus</location>
    </subcellularLocation>
</comment>
<dbReference type="InterPro" id="IPR001356">
    <property type="entry name" value="HD"/>
</dbReference>
<dbReference type="GO" id="GO:1990837">
    <property type="term" value="F:sequence-specific double-stranded DNA binding"/>
    <property type="evidence" value="ECO:0007669"/>
    <property type="project" value="TreeGrafter"/>
</dbReference>
<keyword evidence="1 4" id="KW-0238">DNA-binding</keyword>
<dbReference type="GO" id="GO:0005634">
    <property type="term" value="C:nucleus"/>
    <property type="evidence" value="ECO:0007669"/>
    <property type="project" value="UniProtKB-SubCell"/>
</dbReference>
<evidence type="ECO:0000256" key="6">
    <source>
        <dbReference type="SAM" id="MobiDB-lite"/>
    </source>
</evidence>
<evidence type="ECO:0000256" key="4">
    <source>
        <dbReference type="PROSITE-ProRule" id="PRU00108"/>
    </source>
</evidence>
<dbReference type="PROSITE" id="PS50071">
    <property type="entry name" value="HOMEOBOX_2"/>
    <property type="match status" value="1"/>
</dbReference>
<accession>R0M4R8</accession>
<dbReference type="GO" id="GO:0000981">
    <property type="term" value="F:DNA-binding transcription factor activity, RNA polymerase II-specific"/>
    <property type="evidence" value="ECO:0007669"/>
    <property type="project" value="InterPro"/>
</dbReference>
<keyword evidence="2 4" id="KW-0371">Homeobox</keyword>
<evidence type="ECO:0000313" key="9">
    <source>
        <dbReference type="Proteomes" id="UP000016927"/>
    </source>
</evidence>
<evidence type="ECO:0000256" key="1">
    <source>
        <dbReference type="ARBA" id="ARBA00023125"/>
    </source>
</evidence>
<protein>
    <submittedName>
        <fullName evidence="8">Homeobox protein HD-3</fullName>
    </submittedName>
</protein>
<dbReference type="CDD" id="cd00086">
    <property type="entry name" value="homeodomain"/>
    <property type="match status" value="1"/>
</dbReference>
<organism evidence="8 9">
    <name type="scientific">Nosema bombycis (strain CQ1 / CVCC 102059)</name>
    <name type="common">Microsporidian parasite</name>
    <name type="synonym">Pebrine of silkworm</name>
    <dbReference type="NCBI Taxonomy" id="578461"/>
    <lineage>
        <taxon>Eukaryota</taxon>
        <taxon>Fungi</taxon>
        <taxon>Fungi incertae sedis</taxon>
        <taxon>Microsporidia</taxon>
        <taxon>Nosematidae</taxon>
        <taxon>Nosema</taxon>
    </lineage>
</organism>
<dbReference type="PROSITE" id="PS00027">
    <property type="entry name" value="HOMEOBOX_1"/>
    <property type="match status" value="1"/>
</dbReference>
<dbReference type="PANTHER" id="PTHR46255:SF3">
    <property type="entry name" value="HOMEOBOX DOMAIN-CONTAINING PROTEIN"/>
    <property type="match status" value="1"/>
</dbReference>
<keyword evidence="9" id="KW-1185">Reference proteome</keyword>
<name>R0M4R8_NOSB1</name>
<evidence type="ECO:0000313" key="8">
    <source>
        <dbReference type="EMBL" id="EOB12984.1"/>
    </source>
</evidence>
<dbReference type="InterPro" id="IPR009057">
    <property type="entry name" value="Homeodomain-like_sf"/>
</dbReference>
<feature type="region of interest" description="Disordered" evidence="6">
    <location>
        <begin position="53"/>
        <end position="82"/>
    </location>
</feature>